<sequence>MSDIFRQIEKELLMLQSHSFPQIVAGFTTKHGGVSKGAFATFNLGLHVGDDPSFVCSNRQRLADLLQFPLERWICCEQIHDVHIEKVTTGQSGKGTTDYKSAIAGTDGLYTEEAGLLLALCFADCVPLYFMAPKHGMIGLAHAGWRGTVKNIAGEMVRLWHEREQIPLEDIYVVIGPSIGACCYIVDDRVITHVDRVLQGGPRLPYKQVSIGQYALDLKELNKVLLMKAGIHNEHIDVSKYCTSCADHLFFSHRRDQGKTGRMMAFIGRKEE</sequence>
<comment type="catalytic activity">
    <reaction evidence="11">
        <text>S-methyl-5'-thioadenosine + phosphate = 5-(methylsulfanyl)-alpha-D-ribose 1-phosphate + adenine</text>
        <dbReference type="Rhea" id="RHEA:11852"/>
        <dbReference type="ChEBI" id="CHEBI:16708"/>
        <dbReference type="ChEBI" id="CHEBI:17509"/>
        <dbReference type="ChEBI" id="CHEBI:43474"/>
        <dbReference type="ChEBI" id="CHEBI:58533"/>
        <dbReference type="EC" id="2.4.2.28"/>
    </reaction>
    <physiologicalReaction direction="left-to-right" evidence="11">
        <dbReference type="Rhea" id="RHEA:11853"/>
    </physiologicalReaction>
</comment>
<evidence type="ECO:0000256" key="2">
    <source>
        <dbReference type="ARBA" id="ARBA00001947"/>
    </source>
</evidence>
<keyword evidence="7" id="KW-0378">Hydrolase</keyword>
<comment type="similarity">
    <text evidence="4 12">Belongs to the purine nucleoside phosphorylase YfiH/LACC1 family.</text>
</comment>
<dbReference type="Proteomes" id="UP000075324">
    <property type="component" value="Unassembled WGS sequence"/>
</dbReference>
<dbReference type="EMBL" id="LQYW01000062">
    <property type="protein sequence ID" value="KYD29667.1"/>
    <property type="molecule type" value="Genomic_DNA"/>
</dbReference>
<keyword evidence="8" id="KW-0862">Zinc</keyword>
<evidence type="ECO:0000256" key="4">
    <source>
        <dbReference type="ARBA" id="ARBA00007353"/>
    </source>
</evidence>
<evidence type="ECO:0000256" key="1">
    <source>
        <dbReference type="ARBA" id="ARBA00000553"/>
    </source>
</evidence>
<evidence type="ECO:0000256" key="9">
    <source>
        <dbReference type="ARBA" id="ARBA00047989"/>
    </source>
</evidence>
<dbReference type="RefSeq" id="WP_062678261.1">
    <property type="nucleotide sequence ID" value="NZ_LQYW01000062.1"/>
</dbReference>
<keyword evidence="5" id="KW-0808">Transferase</keyword>
<dbReference type="AlphaFoldDB" id="A0A150MYX8"/>
<evidence type="ECO:0000313" key="14">
    <source>
        <dbReference type="Proteomes" id="UP000075324"/>
    </source>
</evidence>
<name>A0A150MYX8_9BACL</name>
<dbReference type="Gene3D" id="3.60.140.10">
    <property type="entry name" value="CNF1/YfiH-like putative cysteine hydrolases"/>
    <property type="match status" value="1"/>
</dbReference>
<evidence type="ECO:0000256" key="12">
    <source>
        <dbReference type="RuleBase" id="RU361274"/>
    </source>
</evidence>
<reference evidence="13 14" key="1">
    <citation type="submission" date="2016-01" db="EMBL/GenBank/DDBJ databases">
        <title>Draft Genome Sequences of Seven Thermophilic Sporeformers Isolated from Foods.</title>
        <authorList>
            <person name="Berendsen E.M."/>
            <person name="Wells-Bennik M.H."/>
            <person name="Krawcyk A.O."/>
            <person name="De Jong A."/>
            <person name="Holsappel S."/>
            <person name="Eijlander R.T."/>
            <person name="Kuipers O.P."/>
        </authorList>
    </citation>
    <scope>NUCLEOTIDE SEQUENCE [LARGE SCALE GENOMIC DNA]</scope>
    <source>
        <strain evidence="13 14">B4110</strain>
    </source>
</reference>
<dbReference type="InterPro" id="IPR038371">
    <property type="entry name" value="Cu_polyphenol_OxRdtase_sf"/>
</dbReference>
<comment type="catalytic activity">
    <reaction evidence="9">
        <text>adenosine + H2O + H(+) = inosine + NH4(+)</text>
        <dbReference type="Rhea" id="RHEA:24408"/>
        <dbReference type="ChEBI" id="CHEBI:15377"/>
        <dbReference type="ChEBI" id="CHEBI:15378"/>
        <dbReference type="ChEBI" id="CHEBI:16335"/>
        <dbReference type="ChEBI" id="CHEBI:17596"/>
        <dbReference type="ChEBI" id="CHEBI:28938"/>
        <dbReference type="EC" id="3.5.4.4"/>
    </reaction>
    <physiologicalReaction direction="left-to-right" evidence="9">
        <dbReference type="Rhea" id="RHEA:24409"/>
    </physiologicalReaction>
</comment>
<evidence type="ECO:0000256" key="11">
    <source>
        <dbReference type="ARBA" id="ARBA00049893"/>
    </source>
</evidence>
<dbReference type="Pfam" id="PF02578">
    <property type="entry name" value="Cu-oxidase_4"/>
    <property type="match status" value="1"/>
</dbReference>
<accession>A0A150MYX8</accession>
<dbReference type="InterPro" id="IPR003730">
    <property type="entry name" value="Cu_polyphenol_OxRdtase"/>
</dbReference>
<keyword evidence="6" id="KW-0479">Metal-binding</keyword>
<dbReference type="PANTHER" id="PTHR30616:SF2">
    <property type="entry name" value="PURINE NUCLEOSIDE PHOSPHORYLASE LACC1"/>
    <property type="match status" value="1"/>
</dbReference>
<dbReference type="SUPFAM" id="SSF64438">
    <property type="entry name" value="CNF1/YfiH-like putative cysteine hydrolases"/>
    <property type="match status" value="1"/>
</dbReference>
<dbReference type="GO" id="GO:0005507">
    <property type="term" value="F:copper ion binding"/>
    <property type="evidence" value="ECO:0007669"/>
    <property type="project" value="TreeGrafter"/>
</dbReference>
<comment type="catalytic activity">
    <reaction evidence="10">
        <text>adenosine + phosphate = alpha-D-ribose 1-phosphate + adenine</text>
        <dbReference type="Rhea" id="RHEA:27642"/>
        <dbReference type="ChEBI" id="CHEBI:16335"/>
        <dbReference type="ChEBI" id="CHEBI:16708"/>
        <dbReference type="ChEBI" id="CHEBI:43474"/>
        <dbReference type="ChEBI" id="CHEBI:57720"/>
        <dbReference type="EC" id="2.4.2.1"/>
    </reaction>
    <physiologicalReaction direction="left-to-right" evidence="10">
        <dbReference type="Rhea" id="RHEA:27643"/>
    </physiologicalReaction>
</comment>
<evidence type="ECO:0000256" key="8">
    <source>
        <dbReference type="ARBA" id="ARBA00022833"/>
    </source>
</evidence>
<dbReference type="CDD" id="cd16833">
    <property type="entry name" value="YfiH"/>
    <property type="match status" value="1"/>
</dbReference>
<proteinExistence type="inferred from homology"/>
<evidence type="ECO:0000256" key="7">
    <source>
        <dbReference type="ARBA" id="ARBA00022801"/>
    </source>
</evidence>
<dbReference type="GO" id="GO:0016787">
    <property type="term" value="F:hydrolase activity"/>
    <property type="evidence" value="ECO:0007669"/>
    <property type="project" value="UniProtKB-KW"/>
</dbReference>
<comment type="caution">
    <text evidence="13">The sequence shown here is derived from an EMBL/GenBank/DDBJ whole genome shotgun (WGS) entry which is preliminary data.</text>
</comment>
<dbReference type="PANTHER" id="PTHR30616">
    <property type="entry name" value="UNCHARACTERIZED PROTEIN YFIH"/>
    <property type="match status" value="1"/>
</dbReference>
<evidence type="ECO:0000256" key="5">
    <source>
        <dbReference type="ARBA" id="ARBA00022679"/>
    </source>
</evidence>
<comment type="catalytic activity">
    <reaction evidence="1">
        <text>inosine + phosphate = alpha-D-ribose 1-phosphate + hypoxanthine</text>
        <dbReference type="Rhea" id="RHEA:27646"/>
        <dbReference type="ChEBI" id="CHEBI:17368"/>
        <dbReference type="ChEBI" id="CHEBI:17596"/>
        <dbReference type="ChEBI" id="CHEBI:43474"/>
        <dbReference type="ChEBI" id="CHEBI:57720"/>
        <dbReference type="EC" id="2.4.2.1"/>
    </reaction>
    <physiologicalReaction direction="left-to-right" evidence="1">
        <dbReference type="Rhea" id="RHEA:27647"/>
    </physiologicalReaction>
</comment>
<comment type="cofactor">
    <cofactor evidence="2">
        <name>Zn(2+)</name>
        <dbReference type="ChEBI" id="CHEBI:29105"/>
    </cofactor>
</comment>
<evidence type="ECO:0000256" key="6">
    <source>
        <dbReference type="ARBA" id="ARBA00022723"/>
    </source>
</evidence>
<comment type="function">
    <text evidence="3">Purine nucleoside enzyme that catalyzes the phosphorolysis of adenosine and inosine nucleosides, yielding D-ribose 1-phosphate and the respective free bases, adenine and hypoxanthine. Also catalyzes the phosphorolysis of S-methyl-5'-thioadenosine into adenine and S-methyl-5-thio-alpha-D-ribose 1-phosphate. Also has adenosine deaminase activity.</text>
</comment>
<evidence type="ECO:0000256" key="10">
    <source>
        <dbReference type="ARBA" id="ARBA00048968"/>
    </source>
</evidence>
<evidence type="ECO:0000313" key="13">
    <source>
        <dbReference type="EMBL" id="KYD29667.1"/>
    </source>
</evidence>
<organism evidence="13 14">
    <name type="scientific">Parageobacillus toebii</name>
    <dbReference type="NCBI Taxonomy" id="153151"/>
    <lineage>
        <taxon>Bacteria</taxon>
        <taxon>Bacillati</taxon>
        <taxon>Bacillota</taxon>
        <taxon>Bacilli</taxon>
        <taxon>Bacillales</taxon>
        <taxon>Anoxybacillaceae</taxon>
        <taxon>Parageobacillus</taxon>
    </lineage>
</organism>
<dbReference type="GO" id="GO:0017061">
    <property type="term" value="F:S-methyl-5-thioadenosine phosphorylase activity"/>
    <property type="evidence" value="ECO:0007669"/>
    <property type="project" value="UniProtKB-EC"/>
</dbReference>
<protein>
    <recommendedName>
        <fullName evidence="12">Purine nucleoside phosphorylase</fullName>
    </recommendedName>
</protein>
<evidence type="ECO:0000256" key="3">
    <source>
        <dbReference type="ARBA" id="ARBA00003215"/>
    </source>
</evidence>
<dbReference type="PATRIC" id="fig|153151.4.peg.3625"/>
<dbReference type="NCBIfam" id="TIGR00726">
    <property type="entry name" value="peptidoglycan editing factor PgeF"/>
    <property type="match status" value="1"/>
</dbReference>
<gene>
    <name evidence="13" type="ORF">B4110_1237</name>
</gene>
<dbReference type="InterPro" id="IPR011324">
    <property type="entry name" value="Cytotoxic_necrot_fac-like_cat"/>
</dbReference>